<dbReference type="CDD" id="cd06257">
    <property type="entry name" value="DnaJ"/>
    <property type="match status" value="1"/>
</dbReference>
<dbReference type="EMBL" id="CACTIH010000030">
    <property type="protein sequence ID" value="CAA2937952.1"/>
    <property type="molecule type" value="Genomic_DNA"/>
</dbReference>
<dbReference type="HAMAP" id="MF_01152">
    <property type="entry name" value="DnaJ"/>
    <property type="match status" value="1"/>
</dbReference>
<feature type="domain" description="CR-type" evidence="10">
    <location>
        <begin position="216"/>
        <end position="298"/>
    </location>
</feature>
<dbReference type="GO" id="GO:0008270">
    <property type="term" value="F:zinc ion binding"/>
    <property type="evidence" value="ECO:0007669"/>
    <property type="project" value="UniProtKB-KW"/>
</dbReference>
<dbReference type="OrthoDB" id="10256793at2759"/>
<dbReference type="Pfam" id="PF00684">
    <property type="entry name" value="DnaJ_CXXCXGXG"/>
    <property type="match status" value="1"/>
</dbReference>
<dbReference type="Pfam" id="PF01556">
    <property type="entry name" value="DnaJ_C"/>
    <property type="match status" value="1"/>
</dbReference>
<dbReference type="InterPro" id="IPR036869">
    <property type="entry name" value="J_dom_sf"/>
</dbReference>
<keyword evidence="8" id="KW-0472">Membrane</keyword>
<keyword evidence="1 6" id="KW-0479">Metal-binding</keyword>
<dbReference type="FunFam" id="2.10.230.10:FF:000002">
    <property type="entry name" value="Molecular chaperone DnaJ"/>
    <property type="match status" value="1"/>
</dbReference>
<sequence>MQFIKIPNFHCINGNTINPKINLCNSNNSPFQLKRLGFSRSIIPASNTIFSMPNSNNFVIPKRRCMKSFISARKASSADDYYSVLNISRNATLQEVKTAYRSLARKYHPDMNKGPGAEEKFKEISAAYEILSDNEKRSLYDRFGEAGLRGNFDTSSTGPKEVDPFEVFAEYFGESNNFFGRSGEPGGFNFKFREKGSQILDIIYDLYLSFEESIFGGERDIEISRFETCDDCGGTGAKSSSSMKSCRGCGGRGGVVKTQKTPFGIVSQVTTCSKCGGDGKIITDQCRKCDGAGQVQAKRSVRVVVPPGIHDGATMQVQGEGNFDKIRGMSGDLYLVLHIEEKFGIQRKGLNLHSKVNVDYTEAILGTVIKVDTVEGVRNLEIPPGIQPGDTLKLSRMGVPNINKPSVRGDHHFIVNVQIPENISDAERMLVEKLASLKQTSQNHSLPDNGTRGGSDKNNTNQTSNPERKSVTYLWKSIKDFLRKKQPRGRFASIGIDTPALRRSCRTQQNFPFLLSISTVFVMAFIAILVRNCGSSIQRPNREKIEHCNHPSKKVKEQY</sequence>
<name>A0A8S0PAV5_OLEEU</name>
<evidence type="ECO:0000259" key="9">
    <source>
        <dbReference type="PROSITE" id="PS50076"/>
    </source>
</evidence>
<evidence type="ECO:0000256" key="2">
    <source>
        <dbReference type="ARBA" id="ARBA00022737"/>
    </source>
</evidence>
<keyword evidence="2" id="KW-0677">Repeat</keyword>
<comment type="caution">
    <text evidence="11">The sequence shown here is derived from an EMBL/GenBank/DDBJ whole genome shotgun (WGS) entry which is preliminary data.</text>
</comment>
<feature type="domain" description="J" evidence="9">
    <location>
        <begin position="80"/>
        <end position="144"/>
    </location>
</feature>
<dbReference type="SUPFAM" id="SSF57938">
    <property type="entry name" value="DnaJ/Hsp40 cysteine-rich domain"/>
    <property type="match status" value="1"/>
</dbReference>
<evidence type="ECO:0000256" key="3">
    <source>
        <dbReference type="ARBA" id="ARBA00022771"/>
    </source>
</evidence>
<feature type="region of interest" description="Disordered" evidence="7">
    <location>
        <begin position="439"/>
        <end position="469"/>
    </location>
</feature>
<dbReference type="GO" id="GO:0009535">
    <property type="term" value="C:chloroplast thylakoid membrane"/>
    <property type="evidence" value="ECO:0007669"/>
    <property type="project" value="TreeGrafter"/>
</dbReference>
<dbReference type="Gene3D" id="2.60.260.20">
    <property type="entry name" value="Urease metallochaperone UreE, N-terminal domain"/>
    <property type="match status" value="2"/>
</dbReference>
<evidence type="ECO:0000256" key="4">
    <source>
        <dbReference type="ARBA" id="ARBA00022833"/>
    </source>
</evidence>
<dbReference type="GO" id="GO:0005524">
    <property type="term" value="F:ATP binding"/>
    <property type="evidence" value="ECO:0007669"/>
    <property type="project" value="InterPro"/>
</dbReference>
<feature type="compositionally biased region" description="Polar residues" evidence="7">
    <location>
        <begin position="456"/>
        <end position="465"/>
    </location>
</feature>
<dbReference type="InterPro" id="IPR012724">
    <property type="entry name" value="DnaJ"/>
</dbReference>
<dbReference type="Gene3D" id="1.10.287.110">
    <property type="entry name" value="DnaJ domain"/>
    <property type="match status" value="1"/>
</dbReference>
<dbReference type="AlphaFoldDB" id="A0A8S0PAV5"/>
<keyword evidence="8" id="KW-1133">Transmembrane helix</keyword>
<dbReference type="InterPro" id="IPR008971">
    <property type="entry name" value="HSP40/DnaJ_pept-bd"/>
</dbReference>
<dbReference type="InterPro" id="IPR001623">
    <property type="entry name" value="DnaJ_domain"/>
</dbReference>
<keyword evidence="12" id="KW-1185">Reference proteome</keyword>
<dbReference type="PRINTS" id="PR00625">
    <property type="entry name" value="JDOMAIN"/>
</dbReference>
<dbReference type="PROSITE" id="PS00636">
    <property type="entry name" value="DNAJ_1"/>
    <property type="match status" value="1"/>
</dbReference>
<evidence type="ECO:0000256" key="8">
    <source>
        <dbReference type="SAM" id="Phobius"/>
    </source>
</evidence>
<keyword evidence="4 6" id="KW-0862">Zinc</keyword>
<feature type="compositionally biased region" description="Polar residues" evidence="7">
    <location>
        <begin position="439"/>
        <end position="448"/>
    </location>
</feature>
<feature type="transmembrane region" description="Helical" evidence="8">
    <location>
        <begin position="511"/>
        <end position="530"/>
    </location>
</feature>
<dbReference type="GO" id="GO:0051082">
    <property type="term" value="F:unfolded protein binding"/>
    <property type="evidence" value="ECO:0007669"/>
    <property type="project" value="InterPro"/>
</dbReference>
<keyword evidence="5" id="KW-0143">Chaperone</keyword>
<dbReference type="CDD" id="cd10719">
    <property type="entry name" value="DnaJ_zf"/>
    <property type="match status" value="1"/>
</dbReference>
<dbReference type="SMART" id="SM00271">
    <property type="entry name" value="DnaJ"/>
    <property type="match status" value="1"/>
</dbReference>
<protein>
    <submittedName>
        <fullName evidence="11">Molecular chaperone (Superfamily)</fullName>
    </submittedName>
</protein>
<dbReference type="InterPro" id="IPR001305">
    <property type="entry name" value="HSP_DnaJ_Cys-rich_dom"/>
</dbReference>
<evidence type="ECO:0000256" key="6">
    <source>
        <dbReference type="PROSITE-ProRule" id="PRU00546"/>
    </source>
</evidence>
<proteinExistence type="inferred from homology"/>
<evidence type="ECO:0000259" key="10">
    <source>
        <dbReference type="PROSITE" id="PS51188"/>
    </source>
</evidence>
<dbReference type="Gene3D" id="2.10.230.10">
    <property type="entry name" value="Heat shock protein DnaJ, cysteine-rich domain"/>
    <property type="match status" value="1"/>
</dbReference>
<dbReference type="FunFam" id="2.60.260.20:FF:000005">
    <property type="entry name" value="Chaperone protein dnaJ 1, mitochondrial"/>
    <property type="match status" value="1"/>
</dbReference>
<evidence type="ECO:0000313" key="12">
    <source>
        <dbReference type="Proteomes" id="UP000594638"/>
    </source>
</evidence>
<dbReference type="PROSITE" id="PS51188">
    <property type="entry name" value="ZF_CR"/>
    <property type="match status" value="1"/>
</dbReference>
<dbReference type="PANTHER" id="PTHR43096">
    <property type="entry name" value="DNAJ HOMOLOG 1, MITOCHONDRIAL-RELATED"/>
    <property type="match status" value="1"/>
</dbReference>
<reference evidence="11 12" key="1">
    <citation type="submission" date="2019-12" db="EMBL/GenBank/DDBJ databases">
        <authorList>
            <person name="Alioto T."/>
            <person name="Alioto T."/>
            <person name="Gomez Garrido J."/>
        </authorList>
    </citation>
    <scope>NUCLEOTIDE SEQUENCE [LARGE SCALE GENOMIC DNA]</scope>
</reference>
<gene>
    <name evidence="11" type="ORF">OLEA9_A006199</name>
</gene>
<evidence type="ECO:0000256" key="7">
    <source>
        <dbReference type="SAM" id="MobiDB-lite"/>
    </source>
</evidence>
<dbReference type="SUPFAM" id="SSF49493">
    <property type="entry name" value="HSP40/DnaJ peptide-binding domain"/>
    <property type="match status" value="2"/>
</dbReference>
<keyword evidence="8" id="KW-0812">Transmembrane</keyword>
<keyword evidence="3 6" id="KW-0863">Zinc-finger</keyword>
<evidence type="ECO:0000256" key="5">
    <source>
        <dbReference type="ARBA" id="ARBA00023186"/>
    </source>
</evidence>
<evidence type="ECO:0000256" key="1">
    <source>
        <dbReference type="ARBA" id="ARBA00022723"/>
    </source>
</evidence>
<dbReference type="Gramene" id="OE9A006199T1">
    <property type="protein sequence ID" value="OE9A006199C1"/>
    <property type="gene ID" value="OE9A006199"/>
</dbReference>
<dbReference type="CDD" id="cd10747">
    <property type="entry name" value="DnaJ_C"/>
    <property type="match status" value="1"/>
</dbReference>
<dbReference type="PROSITE" id="PS50076">
    <property type="entry name" value="DNAJ_2"/>
    <property type="match status" value="1"/>
</dbReference>
<dbReference type="Proteomes" id="UP000594638">
    <property type="component" value="Unassembled WGS sequence"/>
</dbReference>
<accession>A0A8S0PAV5</accession>
<dbReference type="InterPro" id="IPR018253">
    <property type="entry name" value="DnaJ_domain_CS"/>
</dbReference>
<evidence type="ECO:0000313" key="11">
    <source>
        <dbReference type="EMBL" id="CAA2937952.1"/>
    </source>
</evidence>
<dbReference type="GO" id="GO:0031072">
    <property type="term" value="F:heat shock protein binding"/>
    <property type="evidence" value="ECO:0007669"/>
    <property type="project" value="InterPro"/>
</dbReference>
<dbReference type="Pfam" id="PF00226">
    <property type="entry name" value="DnaJ"/>
    <property type="match status" value="1"/>
</dbReference>
<dbReference type="GO" id="GO:0042026">
    <property type="term" value="P:protein refolding"/>
    <property type="evidence" value="ECO:0007669"/>
    <property type="project" value="TreeGrafter"/>
</dbReference>
<organism evidence="11 12">
    <name type="scientific">Olea europaea subsp. europaea</name>
    <dbReference type="NCBI Taxonomy" id="158383"/>
    <lineage>
        <taxon>Eukaryota</taxon>
        <taxon>Viridiplantae</taxon>
        <taxon>Streptophyta</taxon>
        <taxon>Embryophyta</taxon>
        <taxon>Tracheophyta</taxon>
        <taxon>Spermatophyta</taxon>
        <taxon>Magnoliopsida</taxon>
        <taxon>eudicotyledons</taxon>
        <taxon>Gunneridae</taxon>
        <taxon>Pentapetalae</taxon>
        <taxon>asterids</taxon>
        <taxon>lamiids</taxon>
        <taxon>Lamiales</taxon>
        <taxon>Oleaceae</taxon>
        <taxon>Oleeae</taxon>
        <taxon>Olea</taxon>
    </lineage>
</organism>
<dbReference type="InterPro" id="IPR036410">
    <property type="entry name" value="HSP_DnaJ_Cys-rich_dom_sf"/>
</dbReference>
<feature type="zinc finger region" description="CR-type" evidence="6">
    <location>
        <begin position="216"/>
        <end position="298"/>
    </location>
</feature>
<dbReference type="InterPro" id="IPR002939">
    <property type="entry name" value="DnaJ_C"/>
</dbReference>
<dbReference type="PANTHER" id="PTHR43096:SF26">
    <property type="entry name" value="CR-TYPE DOMAIN-CONTAINING PROTEIN"/>
    <property type="match status" value="1"/>
</dbReference>
<dbReference type="GO" id="GO:0009408">
    <property type="term" value="P:response to heat"/>
    <property type="evidence" value="ECO:0007669"/>
    <property type="project" value="InterPro"/>
</dbReference>
<dbReference type="SUPFAM" id="SSF46565">
    <property type="entry name" value="Chaperone J-domain"/>
    <property type="match status" value="1"/>
</dbReference>